<name>A0A2T2N2R7_CORCC</name>
<feature type="compositionally biased region" description="Polar residues" evidence="1">
    <location>
        <begin position="130"/>
        <end position="141"/>
    </location>
</feature>
<dbReference type="AlphaFoldDB" id="A0A2T2N2R7"/>
<evidence type="ECO:0000256" key="1">
    <source>
        <dbReference type="SAM" id="MobiDB-lite"/>
    </source>
</evidence>
<accession>A0A2T2N2R7</accession>
<organism evidence="2 3">
    <name type="scientific">Corynespora cassiicola Philippines</name>
    <dbReference type="NCBI Taxonomy" id="1448308"/>
    <lineage>
        <taxon>Eukaryota</taxon>
        <taxon>Fungi</taxon>
        <taxon>Dikarya</taxon>
        <taxon>Ascomycota</taxon>
        <taxon>Pezizomycotina</taxon>
        <taxon>Dothideomycetes</taxon>
        <taxon>Pleosporomycetidae</taxon>
        <taxon>Pleosporales</taxon>
        <taxon>Corynesporascaceae</taxon>
        <taxon>Corynespora</taxon>
    </lineage>
</organism>
<dbReference type="Proteomes" id="UP000240883">
    <property type="component" value="Unassembled WGS sequence"/>
</dbReference>
<proteinExistence type="predicted"/>
<keyword evidence="3" id="KW-1185">Reference proteome</keyword>
<evidence type="ECO:0000313" key="3">
    <source>
        <dbReference type="Proteomes" id="UP000240883"/>
    </source>
</evidence>
<dbReference type="EMBL" id="KZ678153">
    <property type="protein sequence ID" value="PSN59727.1"/>
    <property type="molecule type" value="Genomic_DNA"/>
</dbReference>
<sequence length="220" mass="23144">MDGGLLGSAVEPRPWDDLAAEPYLSGVGHRRWPRLWQSSSVPTKKAGVVGVGVWAGRHTLVAFAAVCSELRQGTRKSPFRPPEDDGHRAPRPIRAGLEMHFVSLSMPRSSPCSPDRSGKVRYGDLEATSGRPQNDCQSSTPGPGAMPNVGRREPSSSLVCTHPQPPAKICHGSWVLGAAGPTAIHAAAAAAISAIPLPSRTSRNCQTLFPIGPTVLVSGP</sequence>
<feature type="region of interest" description="Disordered" evidence="1">
    <location>
        <begin position="72"/>
        <end position="91"/>
    </location>
</feature>
<gene>
    <name evidence="2" type="ORF">BS50DRAFT_223245</name>
</gene>
<reference evidence="2 3" key="1">
    <citation type="journal article" date="2018" name="Front. Microbiol.">
        <title>Genome-Wide Analysis of Corynespora cassiicola Leaf Fall Disease Putative Effectors.</title>
        <authorList>
            <person name="Lopez D."/>
            <person name="Ribeiro S."/>
            <person name="Label P."/>
            <person name="Fumanal B."/>
            <person name="Venisse J.S."/>
            <person name="Kohler A."/>
            <person name="de Oliveira R.R."/>
            <person name="Labutti K."/>
            <person name="Lipzen A."/>
            <person name="Lail K."/>
            <person name="Bauer D."/>
            <person name="Ohm R.A."/>
            <person name="Barry K.W."/>
            <person name="Spatafora J."/>
            <person name="Grigoriev I.V."/>
            <person name="Martin F.M."/>
            <person name="Pujade-Renaud V."/>
        </authorList>
    </citation>
    <scope>NUCLEOTIDE SEQUENCE [LARGE SCALE GENOMIC DNA]</scope>
    <source>
        <strain evidence="2 3">Philippines</strain>
    </source>
</reference>
<protein>
    <submittedName>
        <fullName evidence="2">Uncharacterized protein</fullName>
    </submittedName>
</protein>
<evidence type="ECO:0000313" key="2">
    <source>
        <dbReference type="EMBL" id="PSN59727.1"/>
    </source>
</evidence>
<feature type="region of interest" description="Disordered" evidence="1">
    <location>
        <begin position="106"/>
        <end position="158"/>
    </location>
</feature>